<evidence type="ECO:0000256" key="3">
    <source>
        <dbReference type="ARBA" id="ARBA00022840"/>
    </source>
</evidence>
<proteinExistence type="predicted"/>
<dbReference type="InterPro" id="IPR003593">
    <property type="entry name" value="AAA+_ATPase"/>
</dbReference>
<dbReference type="SMART" id="SM00382">
    <property type="entry name" value="AAA"/>
    <property type="match status" value="1"/>
</dbReference>
<comment type="caution">
    <text evidence="5">The sequence shown here is derived from an EMBL/GenBank/DDBJ whole genome shotgun (WGS) entry which is preliminary data.</text>
</comment>
<keyword evidence="2" id="KW-0547">Nucleotide-binding</keyword>
<feature type="domain" description="ABC transporter" evidence="4">
    <location>
        <begin position="3"/>
        <end position="229"/>
    </location>
</feature>
<sequence length="283" mass="30033">MTDHAARVHGLTVRRPGFAINDLSLTLPRGTVLGLVGPNGAGKTTTIRALLGLLAPDAGRIEVFDRPAGSTEALARTGIVLDEPTAAPEWSVHSISRRLRPFYPGFDERFFEELLARLSVPISRRVAELSRGEGIKLSLATALAQRPDLLILDEPSSGLDPASRREIGDLIREFMIDPDHAVLFSTHVTTDLAGLADVLVILVDGAIAYQGSLFAVTEEFAMVRGSGAPPTGPVLGLRGTENQWSALIRVQDSAGFGPDVVIDDASIDDVIVHLAADTPGVPA</sequence>
<dbReference type="PANTHER" id="PTHR42939">
    <property type="entry name" value="ABC TRANSPORTER ATP-BINDING PROTEIN ALBC-RELATED"/>
    <property type="match status" value="1"/>
</dbReference>
<accession>A0ABP8KYA1</accession>
<keyword evidence="1" id="KW-0813">Transport</keyword>
<name>A0ABP8KYA1_9MICO</name>
<dbReference type="Proteomes" id="UP001500622">
    <property type="component" value="Unassembled WGS sequence"/>
</dbReference>
<reference evidence="6" key="1">
    <citation type="journal article" date="2019" name="Int. J. Syst. Evol. Microbiol.">
        <title>The Global Catalogue of Microorganisms (GCM) 10K type strain sequencing project: providing services to taxonomists for standard genome sequencing and annotation.</title>
        <authorList>
            <consortium name="The Broad Institute Genomics Platform"/>
            <consortium name="The Broad Institute Genome Sequencing Center for Infectious Disease"/>
            <person name="Wu L."/>
            <person name="Ma J."/>
        </authorList>
    </citation>
    <scope>NUCLEOTIDE SEQUENCE [LARGE SCALE GENOMIC DNA]</scope>
    <source>
        <strain evidence="6">JCM 17810</strain>
    </source>
</reference>
<dbReference type="InterPro" id="IPR003439">
    <property type="entry name" value="ABC_transporter-like_ATP-bd"/>
</dbReference>
<dbReference type="CDD" id="cd03230">
    <property type="entry name" value="ABC_DR_subfamily_A"/>
    <property type="match status" value="1"/>
</dbReference>
<dbReference type="RefSeq" id="WP_345215317.1">
    <property type="nucleotide sequence ID" value="NZ_BAABGN010000002.1"/>
</dbReference>
<dbReference type="EMBL" id="BAABGN010000002">
    <property type="protein sequence ID" value="GAA4419100.1"/>
    <property type="molecule type" value="Genomic_DNA"/>
</dbReference>
<evidence type="ECO:0000313" key="5">
    <source>
        <dbReference type="EMBL" id="GAA4419100.1"/>
    </source>
</evidence>
<dbReference type="SUPFAM" id="SSF52540">
    <property type="entry name" value="P-loop containing nucleoside triphosphate hydrolases"/>
    <property type="match status" value="1"/>
</dbReference>
<evidence type="ECO:0000259" key="4">
    <source>
        <dbReference type="PROSITE" id="PS50893"/>
    </source>
</evidence>
<organism evidence="5 6">
    <name type="scientific">Georgenia halophila</name>
    <dbReference type="NCBI Taxonomy" id="620889"/>
    <lineage>
        <taxon>Bacteria</taxon>
        <taxon>Bacillati</taxon>
        <taxon>Actinomycetota</taxon>
        <taxon>Actinomycetes</taxon>
        <taxon>Micrococcales</taxon>
        <taxon>Bogoriellaceae</taxon>
        <taxon>Georgenia</taxon>
    </lineage>
</organism>
<dbReference type="Pfam" id="PF00005">
    <property type="entry name" value="ABC_tran"/>
    <property type="match status" value="1"/>
</dbReference>
<protein>
    <submittedName>
        <fullName evidence="5">ABC transporter ATP-binding protein</fullName>
    </submittedName>
</protein>
<evidence type="ECO:0000256" key="2">
    <source>
        <dbReference type="ARBA" id="ARBA00022741"/>
    </source>
</evidence>
<evidence type="ECO:0000256" key="1">
    <source>
        <dbReference type="ARBA" id="ARBA00022448"/>
    </source>
</evidence>
<dbReference type="PANTHER" id="PTHR42939:SF3">
    <property type="entry name" value="ABC TRANSPORTER ATP-BINDING COMPONENT"/>
    <property type="match status" value="1"/>
</dbReference>
<dbReference type="InterPro" id="IPR027417">
    <property type="entry name" value="P-loop_NTPase"/>
</dbReference>
<keyword evidence="6" id="KW-1185">Reference proteome</keyword>
<dbReference type="PROSITE" id="PS50893">
    <property type="entry name" value="ABC_TRANSPORTER_2"/>
    <property type="match status" value="1"/>
</dbReference>
<evidence type="ECO:0000313" key="6">
    <source>
        <dbReference type="Proteomes" id="UP001500622"/>
    </source>
</evidence>
<dbReference type="Gene3D" id="3.40.50.300">
    <property type="entry name" value="P-loop containing nucleotide triphosphate hydrolases"/>
    <property type="match status" value="1"/>
</dbReference>
<keyword evidence="3 5" id="KW-0067">ATP-binding</keyword>
<dbReference type="GO" id="GO:0005524">
    <property type="term" value="F:ATP binding"/>
    <property type="evidence" value="ECO:0007669"/>
    <property type="project" value="UniProtKB-KW"/>
</dbReference>
<dbReference type="InterPro" id="IPR051782">
    <property type="entry name" value="ABC_Transporter_VariousFunc"/>
</dbReference>
<gene>
    <name evidence="5" type="ORF">GCM10023169_09440</name>
</gene>